<reference evidence="1 2" key="1">
    <citation type="submission" date="2019-01" db="EMBL/GenBank/DDBJ databases">
        <title>Genomes sequencing and comparative genomics of infectious freshwater microsporidia, Cucumispora dikerogammari and Thelohania contejeani.</title>
        <authorList>
            <person name="Cormier A."/>
            <person name="Giraud I."/>
            <person name="Wattier R."/>
            <person name="Teixeira M."/>
            <person name="Grandjean F."/>
            <person name="Rigaud T."/>
            <person name="Cordaux R."/>
        </authorList>
    </citation>
    <scope>NUCLEOTIDE SEQUENCE [LARGE SCALE GENOMIC DNA]</scope>
    <source>
        <strain evidence="1">T1</strain>
        <tissue evidence="1">Spores</tissue>
    </source>
</reference>
<accession>A0ABQ7HYZ0</accession>
<dbReference type="EMBL" id="SBIQ01000098">
    <property type="protein sequence ID" value="KAF7683325.1"/>
    <property type="molecule type" value="Genomic_DNA"/>
</dbReference>
<proteinExistence type="predicted"/>
<organism evidence="1 2">
    <name type="scientific">Astathelohania contejeani</name>
    <dbReference type="NCBI Taxonomy" id="164912"/>
    <lineage>
        <taxon>Eukaryota</taxon>
        <taxon>Fungi</taxon>
        <taxon>Fungi incertae sedis</taxon>
        <taxon>Microsporidia</taxon>
        <taxon>Astathelohaniidae</taxon>
        <taxon>Astathelohania</taxon>
    </lineage>
</organism>
<comment type="caution">
    <text evidence="1">The sequence shown here is derived from an EMBL/GenBank/DDBJ whole genome shotgun (WGS) entry which is preliminary data.</text>
</comment>
<evidence type="ECO:0000313" key="2">
    <source>
        <dbReference type="Proteomes" id="UP001516464"/>
    </source>
</evidence>
<protein>
    <submittedName>
        <fullName evidence="1">Uncharacterized protein</fullName>
    </submittedName>
</protein>
<keyword evidence="2" id="KW-1185">Reference proteome</keyword>
<dbReference type="Proteomes" id="UP001516464">
    <property type="component" value="Unassembled WGS sequence"/>
</dbReference>
<gene>
    <name evidence="1" type="ORF">TCON_1459</name>
</gene>
<name>A0ABQ7HYZ0_9MICR</name>
<sequence>MVLIIESFEVPAQRISNYFFPGQEIKLMDDISDCYTALNKKILYVNNLNSNLEKLKYYSNEIFEVVSDDLLLHINKKKHFINNYKILRNVDGMVFGFEKKNEERADKDECNEIDKTEYLPYLKAQNDEIVYFPNEEDD</sequence>
<evidence type="ECO:0000313" key="1">
    <source>
        <dbReference type="EMBL" id="KAF7683325.1"/>
    </source>
</evidence>